<organism evidence="7 8">
    <name type="scientific">Heracleum sosnowskyi</name>
    <dbReference type="NCBI Taxonomy" id="360622"/>
    <lineage>
        <taxon>Eukaryota</taxon>
        <taxon>Viridiplantae</taxon>
        <taxon>Streptophyta</taxon>
        <taxon>Embryophyta</taxon>
        <taxon>Tracheophyta</taxon>
        <taxon>Spermatophyta</taxon>
        <taxon>Magnoliopsida</taxon>
        <taxon>eudicotyledons</taxon>
        <taxon>Gunneridae</taxon>
        <taxon>Pentapetalae</taxon>
        <taxon>asterids</taxon>
        <taxon>campanulids</taxon>
        <taxon>Apiales</taxon>
        <taxon>Apiaceae</taxon>
        <taxon>Apioideae</taxon>
        <taxon>apioid superclade</taxon>
        <taxon>Tordylieae</taxon>
        <taxon>Tordyliinae</taxon>
        <taxon>Heracleum</taxon>
    </lineage>
</organism>
<name>A0AAD8N1S8_9APIA</name>
<reference evidence="7" key="1">
    <citation type="submission" date="2023-02" db="EMBL/GenBank/DDBJ databases">
        <title>Genome of toxic invasive species Heracleum sosnowskyi carries increased number of genes despite the absence of recent whole-genome duplications.</title>
        <authorList>
            <person name="Schelkunov M."/>
            <person name="Shtratnikova V."/>
            <person name="Makarenko M."/>
            <person name="Klepikova A."/>
            <person name="Omelchenko D."/>
            <person name="Novikova G."/>
            <person name="Obukhova E."/>
            <person name="Bogdanov V."/>
            <person name="Penin A."/>
            <person name="Logacheva M."/>
        </authorList>
    </citation>
    <scope>NUCLEOTIDE SEQUENCE</scope>
    <source>
        <strain evidence="7">Hsosn_3</strain>
        <tissue evidence="7">Leaf</tissue>
    </source>
</reference>
<reference evidence="7" key="2">
    <citation type="submission" date="2023-05" db="EMBL/GenBank/DDBJ databases">
        <authorList>
            <person name="Schelkunov M.I."/>
        </authorList>
    </citation>
    <scope>NUCLEOTIDE SEQUENCE</scope>
    <source>
        <strain evidence="7">Hsosn_3</strain>
        <tissue evidence="7">Leaf</tissue>
    </source>
</reference>
<dbReference type="InterPro" id="IPR024709">
    <property type="entry name" value="FucosylTrfase_pln"/>
</dbReference>
<evidence type="ECO:0000313" key="8">
    <source>
        <dbReference type="Proteomes" id="UP001237642"/>
    </source>
</evidence>
<keyword evidence="8" id="KW-1185">Reference proteome</keyword>
<dbReference type="InterPro" id="IPR019378">
    <property type="entry name" value="GDP-Fuc_O-FucTrfase"/>
</dbReference>
<sequence length="421" mass="47838">MALVDIRQLMAGVLTFSMLVMLMNMVKTDYFDAPLTEFSVGDFHERIPTQRETEHLIQSDWPRNRSTDALKPCWTRPPHRKLDQEDRGLGNLRGYIIFSLTGGHEHHLSQVSNAIVVARRLGATLVMPDVIEKRTGDRRKFGEFYDVHKFITSIEGIVKISVVQPLEISTRPLTLVRVPNGVTEDYIHSKVEPLYKKKRNLKIVTDFSTSPVTKVESNNITSISCLAMFEALQLKTELQKAIHSMVEKLRSSGKNSNDVYIAVDLEDEILGKKGCHGSRDDGSKSCYSAHDIGQFLKKIRIEREANIYLTLNGWHDSVNLLTEIYPNVHTKESLIPSEKVVPFLSPETSVYKKIIDYYICSWSDIYVPAKFDHFHASVVGKRIAIGEKIVLEPAELNSENGTAYISPYLLRKSHYAYSCFC</sequence>
<keyword evidence="5" id="KW-0119">Carbohydrate metabolism</keyword>
<protein>
    <recommendedName>
        <fullName evidence="6">O-fucosyltransferase family protein</fullName>
    </recommendedName>
</protein>
<keyword evidence="4" id="KW-0294">Fucose metabolism</keyword>
<comment type="similarity">
    <text evidence="1">Belongs to the glycosyltransferase GT106 family.</text>
</comment>
<proteinExistence type="inferred from homology"/>
<evidence type="ECO:0000256" key="6">
    <source>
        <dbReference type="ARBA" id="ARBA00030350"/>
    </source>
</evidence>
<keyword evidence="3" id="KW-0808">Transferase</keyword>
<dbReference type="PANTHER" id="PTHR31288">
    <property type="entry name" value="O-FUCOSYLTRANSFERASE FAMILY PROTEIN"/>
    <property type="match status" value="1"/>
</dbReference>
<evidence type="ECO:0000256" key="2">
    <source>
        <dbReference type="ARBA" id="ARBA00022676"/>
    </source>
</evidence>
<comment type="caution">
    <text evidence="7">The sequence shown here is derived from an EMBL/GenBank/DDBJ whole genome shotgun (WGS) entry which is preliminary data.</text>
</comment>
<evidence type="ECO:0000313" key="7">
    <source>
        <dbReference type="EMBL" id="KAK1392896.1"/>
    </source>
</evidence>
<dbReference type="AlphaFoldDB" id="A0AAD8N1S8"/>
<evidence type="ECO:0000256" key="4">
    <source>
        <dbReference type="ARBA" id="ARBA00023253"/>
    </source>
</evidence>
<evidence type="ECO:0000256" key="5">
    <source>
        <dbReference type="ARBA" id="ARBA00023277"/>
    </source>
</evidence>
<gene>
    <name evidence="7" type="ORF">POM88_011952</name>
</gene>
<evidence type="ECO:0000256" key="3">
    <source>
        <dbReference type="ARBA" id="ARBA00022679"/>
    </source>
</evidence>
<dbReference type="GO" id="GO:0016757">
    <property type="term" value="F:glycosyltransferase activity"/>
    <property type="evidence" value="ECO:0007669"/>
    <property type="project" value="UniProtKB-KW"/>
</dbReference>
<dbReference type="Pfam" id="PF10250">
    <property type="entry name" value="O-FucT"/>
    <property type="match status" value="1"/>
</dbReference>
<evidence type="ECO:0000256" key="1">
    <source>
        <dbReference type="ARBA" id="ARBA00007737"/>
    </source>
</evidence>
<dbReference type="EMBL" id="JAUIZM010000003">
    <property type="protein sequence ID" value="KAK1392896.1"/>
    <property type="molecule type" value="Genomic_DNA"/>
</dbReference>
<dbReference type="PANTHER" id="PTHR31288:SF5">
    <property type="entry name" value="PROTEIN MANNAN SYNTHESIS-RELATED 1"/>
    <property type="match status" value="1"/>
</dbReference>
<dbReference type="Proteomes" id="UP001237642">
    <property type="component" value="Unassembled WGS sequence"/>
</dbReference>
<dbReference type="GO" id="GO:0006004">
    <property type="term" value="P:fucose metabolic process"/>
    <property type="evidence" value="ECO:0007669"/>
    <property type="project" value="UniProtKB-KW"/>
</dbReference>
<keyword evidence="2" id="KW-0328">Glycosyltransferase</keyword>
<accession>A0AAD8N1S8</accession>